<dbReference type="OrthoDB" id="9815350at2"/>
<keyword evidence="2" id="KW-0001">2Fe-2S</keyword>
<evidence type="ECO:0000256" key="3">
    <source>
        <dbReference type="ARBA" id="ARBA00022723"/>
    </source>
</evidence>
<gene>
    <name evidence="11" type="ORF">PG2T_12000</name>
</gene>
<evidence type="ECO:0000313" key="12">
    <source>
        <dbReference type="Proteomes" id="UP000092952"/>
    </source>
</evidence>
<keyword evidence="12" id="KW-1185">Reference proteome</keyword>
<keyword evidence="6" id="KW-0411">Iron-sulfur</keyword>
<dbReference type="PANTHER" id="PTHR37424">
    <property type="entry name" value="BACTERIOFERRITIN-ASSOCIATED FERREDOXIN"/>
    <property type="match status" value="1"/>
</dbReference>
<feature type="domain" description="BFD-like [2Fe-2S]-binding" evidence="10">
    <location>
        <begin position="2"/>
        <end position="50"/>
    </location>
</feature>
<dbReference type="GO" id="GO:0051537">
    <property type="term" value="F:2 iron, 2 sulfur cluster binding"/>
    <property type="evidence" value="ECO:0007669"/>
    <property type="project" value="UniProtKB-KW"/>
</dbReference>
<evidence type="ECO:0000256" key="7">
    <source>
        <dbReference type="ARBA" id="ARBA00034078"/>
    </source>
</evidence>
<dbReference type="EMBL" id="CP014671">
    <property type="protein sequence ID" value="ANX04816.1"/>
    <property type="molecule type" value="Genomic_DNA"/>
</dbReference>
<dbReference type="InterPro" id="IPR007419">
    <property type="entry name" value="BFD-like_2Fe2S-bd_dom"/>
</dbReference>
<evidence type="ECO:0000313" key="11">
    <source>
        <dbReference type="EMBL" id="ANX04816.1"/>
    </source>
</evidence>
<accession>A0A1B1YVM0</accession>
<organism evidence="11 12">
    <name type="scientific">Immundisolibacter cernigliae</name>
    <dbReference type="NCBI Taxonomy" id="1810504"/>
    <lineage>
        <taxon>Bacteria</taxon>
        <taxon>Pseudomonadati</taxon>
        <taxon>Pseudomonadota</taxon>
        <taxon>Gammaproteobacteria</taxon>
        <taxon>Immundisolibacterales</taxon>
        <taxon>Immundisolibacteraceae</taxon>
        <taxon>Immundisolibacter</taxon>
    </lineage>
</organism>
<dbReference type="FunCoup" id="A0A1B1YVM0">
    <property type="interactions" value="24"/>
</dbReference>
<evidence type="ECO:0000256" key="9">
    <source>
        <dbReference type="ARBA" id="ARBA00046332"/>
    </source>
</evidence>
<name>A0A1B1YVM0_9GAMM</name>
<dbReference type="InParanoid" id="A0A1B1YVM0"/>
<keyword evidence="4" id="KW-0249">Electron transport</keyword>
<dbReference type="InterPro" id="IPR041854">
    <property type="entry name" value="BFD-like_2Fe2S-bd_dom_sf"/>
</dbReference>
<dbReference type="Proteomes" id="UP000092952">
    <property type="component" value="Chromosome"/>
</dbReference>
<evidence type="ECO:0000256" key="4">
    <source>
        <dbReference type="ARBA" id="ARBA00022982"/>
    </source>
</evidence>
<evidence type="ECO:0000259" key="10">
    <source>
        <dbReference type="Pfam" id="PF04324"/>
    </source>
</evidence>
<sequence>MYVCVCHGVTDRAIRQAAQAGACSLTELAQTLRVATCCGKCAQLATTLLEAADHAGAVPAARLASVG</sequence>
<dbReference type="STRING" id="1810504.PG2T_12000"/>
<dbReference type="RefSeq" id="WP_068805782.1">
    <property type="nucleotide sequence ID" value="NZ_CP014671.1"/>
</dbReference>
<dbReference type="InterPro" id="IPR052371">
    <property type="entry name" value="BFD-associated_ferredoxin"/>
</dbReference>
<comment type="similarity">
    <text evidence="9">Belongs to the Bfd family.</text>
</comment>
<keyword evidence="1" id="KW-0813">Transport</keyword>
<evidence type="ECO:0000256" key="2">
    <source>
        <dbReference type="ARBA" id="ARBA00022714"/>
    </source>
</evidence>
<evidence type="ECO:0000256" key="1">
    <source>
        <dbReference type="ARBA" id="ARBA00022448"/>
    </source>
</evidence>
<evidence type="ECO:0000256" key="5">
    <source>
        <dbReference type="ARBA" id="ARBA00023004"/>
    </source>
</evidence>
<evidence type="ECO:0000256" key="8">
    <source>
        <dbReference type="ARBA" id="ARBA00039386"/>
    </source>
</evidence>
<proteinExistence type="inferred from homology"/>
<keyword evidence="3" id="KW-0479">Metal-binding</keyword>
<comment type="cofactor">
    <cofactor evidence="7">
        <name>[2Fe-2S] cluster</name>
        <dbReference type="ChEBI" id="CHEBI:190135"/>
    </cofactor>
</comment>
<dbReference type="Gene3D" id="1.10.10.1100">
    <property type="entry name" value="BFD-like [2Fe-2S]-binding domain"/>
    <property type="match status" value="1"/>
</dbReference>
<dbReference type="PANTHER" id="PTHR37424:SF1">
    <property type="entry name" value="BACTERIOFERRITIN-ASSOCIATED FERREDOXIN"/>
    <property type="match status" value="1"/>
</dbReference>
<reference evidence="12" key="1">
    <citation type="submission" date="2016-03" db="EMBL/GenBank/DDBJ databases">
        <title>Complete genome sequence of Solimmundus cernigliae, representing a novel lineage of polycyclic aromatic hydrocarbon degraders within the Gammaproteobacteria.</title>
        <authorList>
            <person name="Singleton D.R."/>
            <person name="Dickey A.N."/>
            <person name="Scholl E.H."/>
            <person name="Wright F.A."/>
            <person name="Aitken M.D."/>
        </authorList>
    </citation>
    <scope>NUCLEOTIDE SEQUENCE [LARGE SCALE GENOMIC DNA]</scope>
    <source>
        <strain evidence="12">TR3.2</strain>
    </source>
</reference>
<dbReference type="KEGG" id="gbi:PG2T_12000"/>
<dbReference type="AlphaFoldDB" id="A0A1B1YVM0"/>
<dbReference type="GO" id="GO:0046872">
    <property type="term" value="F:metal ion binding"/>
    <property type="evidence" value="ECO:0007669"/>
    <property type="project" value="UniProtKB-KW"/>
</dbReference>
<protein>
    <recommendedName>
        <fullName evidence="8">Bacterioferritin-associated ferredoxin</fullName>
    </recommendedName>
</protein>
<evidence type="ECO:0000256" key="6">
    <source>
        <dbReference type="ARBA" id="ARBA00023014"/>
    </source>
</evidence>
<dbReference type="Pfam" id="PF04324">
    <property type="entry name" value="Fer2_BFD"/>
    <property type="match status" value="1"/>
</dbReference>
<keyword evidence="5" id="KW-0408">Iron</keyword>